<proteinExistence type="predicted"/>
<sequence>MMTVLLASMSLIVIPAIVNTYFGYLLLRAKK</sequence>
<organism evidence="2 3">
    <name type="scientific">Tolypothrix tenuis PCC 7101</name>
    <dbReference type="NCBI Taxonomy" id="231146"/>
    <lineage>
        <taxon>Bacteria</taxon>
        <taxon>Bacillati</taxon>
        <taxon>Cyanobacteriota</taxon>
        <taxon>Cyanophyceae</taxon>
        <taxon>Nostocales</taxon>
        <taxon>Tolypothrichaceae</taxon>
        <taxon>Tolypothrix</taxon>
    </lineage>
</organism>
<evidence type="ECO:0000313" key="3">
    <source>
        <dbReference type="Proteomes" id="UP000218785"/>
    </source>
</evidence>
<name>A0A1Z4MX17_9CYAN</name>
<dbReference type="KEGG" id="ttq:NIES37_19730"/>
<evidence type="ECO:0000313" key="2">
    <source>
        <dbReference type="EMBL" id="BAY98025.1"/>
    </source>
</evidence>
<keyword evidence="3" id="KW-1185">Reference proteome</keyword>
<dbReference type="AlphaFoldDB" id="A0A1Z4MX17"/>
<keyword evidence="1" id="KW-0472">Membrane</keyword>
<evidence type="ECO:0000256" key="1">
    <source>
        <dbReference type="SAM" id="Phobius"/>
    </source>
</evidence>
<dbReference type="Proteomes" id="UP000218785">
    <property type="component" value="Chromosome"/>
</dbReference>
<feature type="transmembrane region" description="Helical" evidence="1">
    <location>
        <begin position="6"/>
        <end position="27"/>
    </location>
</feature>
<gene>
    <name evidence="2" type="ORF">NIES37_19730</name>
</gene>
<accession>A0A1Z4MX17</accession>
<protein>
    <submittedName>
        <fullName evidence="2">Uncharacterized protein</fullName>
    </submittedName>
</protein>
<dbReference type="EMBL" id="AP018248">
    <property type="protein sequence ID" value="BAY98025.1"/>
    <property type="molecule type" value="Genomic_DNA"/>
</dbReference>
<keyword evidence="1" id="KW-1133">Transmembrane helix</keyword>
<keyword evidence="1" id="KW-0812">Transmembrane</keyword>
<reference evidence="2 3" key="1">
    <citation type="submission" date="2017-06" db="EMBL/GenBank/DDBJ databases">
        <title>Genome sequencing of cyanobaciteial culture collection at National Institute for Environmental Studies (NIES).</title>
        <authorList>
            <person name="Hirose Y."/>
            <person name="Shimura Y."/>
            <person name="Fujisawa T."/>
            <person name="Nakamura Y."/>
            <person name="Kawachi M."/>
        </authorList>
    </citation>
    <scope>NUCLEOTIDE SEQUENCE [LARGE SCALE GENOMIC DNA]</scope>
    <source>
        <strain evidence="2 3">NIES-37</strain>
    </source>
</reference>